<evidence type="ECO:0000313" key="3">
    <source>
        <dbReference type="EMBL" id="MDC7695943.1"/>
    </source>
</evidence>
<feature type="region of interest" description="Disordered" evidence="1">
    <location>
        <begin position="512"/>
        <end position="534"/>
    </location>
</feature>
<evidence type="ECO:0000256" key="2">
    <source>
        <dbReference type="SAM" id="SignalP"/>
    </source>
</evidence>
<comment type="caution">
    <text evidence="3">The sequence shown here is derived from an EMBL/GenBank/DDBJ whole genome shotgun (WGS) entry which is preliminary data.</text>
</comment>
<keyword evidence="2" id="KW-0732">Signal</keyword>
<name>A0ABT5IIC9_9CAUL</name>
<protein>
    <recommendedName>
        <fullName evidence="5">DUF1570 domain-containing protein</fullName>
    </recommendedName>
</protein>
<dbReference type="EMBL" id="JAQQKW010000013">
    <property type="protein sequence ID" value="MDC7695943.1"/>
    <property type="molecule type" value="Genomic_DNA"/>
</dbReference>
<dbReference type="SUPFAM" id="SSF48452">
    <property type="entry name" value="TPR-like"/>
    <property type="match status" value="1"/>
</dbReference>
<dbReference type="Gene3D" id="1.25.40.10">
    <property type="entry name" value="Tetratricopeptide repeat domain"/>
    <property type="match status" value="1"/>
</dbReference>
<evidence type="ECO:0000313" key="4">
    <source>
        <dbReference type="Proteomes" id="UP001216595"/>
    </source>
</evidence>
<evidence type="ECO:0008006" key="5">
    <source>
        <dbReference type="Google" id="ProtNLM"/>
    </source>
</evidence>
<proteinExistence type="predicted"/>
<evidence type="ECO:0000256" key="1">
    <source>
        <dbReference type="SAM" id="MobiDB-lite"/>
    </source>
</evidence>
<sequence>MRKTAIIGLSVCLSLMASLSQAAEKWVQAESPNFIVYSNVNAKATEAYVRNLEKFRYIIGAFYGLSGPDVEPQPRMKLYFLGDRSDLKQVRPRLDSHVAGFVSICAAGTAGFSTYEGEAIASGSKVQNLAENTSQHIFFHEYTHIFMFQNSQTFYPRWFVEGFAEYYGTTKILNDEAVVGMALSWRIRQLSSSGTLTYEDILRDAPSTRRSGSNFYPQSWLLTHWILSDPARREAFRHYLERRSKGEEAVAAFEAAFGVPVKSLSSVLWSYMNSLKATVYRIRDMPDPKITLSPMPGSADKLALWDAGSMTCIPRDYRAALLEKVQKEASKYPDEAYAQGVLARAQIQYGDEQKGLDYYQTYTAANPDDAEGFYRLGQTWYLMSLHRLFQPGETFDSQMRKAREAFRKAYTLDPMNASNLNYLARAAKMGPDYPDDNTVNAAYQAHILAPAVRDYAIFAAQLLIRRDRLGEAADVLRPLANDPHGAAAAERLGSIVAAIDAGKSKAEVLDMLKAPAPKPGATDDDEDGKKDDQK</sequence>
<organism evidence="3 4">
    <name type="scientific">Asticcacaulis currens</name>
    <dbReference type="NCBI Taxonomy" id="2984210"/>
    <lineage>
        <taxon>Bacteria</taxon>
        <taxon>Pseudomonadati</taxon>
        <taxon>Pseudomonadota</taxon>
        <taxon>Alphaproteobacteria</taxon>
        <taxon>Caulobacterales</taxon>
        <taxon>Caulobacteraceae</taxon>
        <taxon>Asticcacaulis</taxon>
    </lineage>
</organism>
<gene>
    <name evidence="3" type="ORF">PQU94_16815</name>
</gene>
<accession>A0ABT5IIC9</accession>
<reference evidence="3 4" key="1">
    <citation type="submission" date="2023-01" db="EMBL/GenBank/DDBJ databases">
        <title>Novel species of the genus Asticcacaulis isolated from rivers.</title>
        <authorList>
            <person name="Lu H."/>
        </authorList>
    </citation>
    <scope>NUCLEOTIDE SEQUENCE [LARGE SCALE GENOMIC DNA]</scope>
    <source>
        <strain evidence="3 4">DXS10W</strain>
    </source>
</reference>
<dbReference type="RefSeq" id="WP_272742592.1">
    <property type="nucleotide sequence ID" value="NZ_JAQQKW010000013.1"/>
</dbReference>
<keyword evidence="4" id="KW-1185">Reference proteome</keyword>
<feature type="signal peptide" evidence="2">
    <location>
        <begin position="1"/>
        <end position="22"/>
    </location>
</feature>
<dbReference type="InterPro" id="IPR011990">
    <property type="entry name" value="TPR-like_helical_dom_sf"/>
</dbReference>
<dbReference type="Proteomes" id="UP001216595">
    <property type="component" value="Unassembled WGS sequence"/>
</dbReference>
<feature type="chain" id="PRO_5047098320" description="DUF1570 domain-containing protein" evidence="2">
    <location>
        <begin position="23"/>
        <end position="534"/>
    </location>
</feature>